<feature type="compositionally biased region" description="Low complexity" evidence="1">
    <location>
        <begin position="541"/>
        <end position="559"/>
    </location>
</feature>
<evidence type="ECO:0000313" key="3">
    <source>
        <dbReference type="EMBL" id="CAH9130117.1"/>
    </source>
</evidence>
<feature type="compositionally biased region" description="Basic and acidic residues" evidence="1">
    <location>
        <begin position="508"/>
        <end position="520"/>
    </location>
</feature>
<evidence type="ECO:0000256" key="1">
    <source>
        <dbReference type="SAM" id="MobiDB-lite"/>
    </source>
</evidence>
<dbReference type="EMBL" id="CAMAPF010000958">
    <property type="protein sequence ID" value="CAH9130117.1"/>
    <property type="molecule type" value="Genomic_DNA"/>
</dbReference>
<accession>A0AAV0F3M2</accession>
<feature type="region of interest" description="Disordered" evidence="1">
    <location>
        <begin position="492"/>
        <end position="561"/>
    </location>
</feature>
<keyword evidence="4" id="KW-1185">Reference proteome</keyword>
<dbReference type="GO" id="GO:0010073">
    <property type="term" value="P:meristem maintenance"/>
    <property type="evidence" value="ECO:0007669"/>
    <property type="project" value="InterPro"/>
</dbReference>
<evidence type="ECO:0000259" key="2">
    <source>
        <dbReference type="Pfam" id="PF10536"/>
    </source>
</evidence>
<dbReference type="Proteomes" id="UP001152523">
    <property type="component" value="Unassembled WGS sequence"/>
</dbReference>
<proteinExistence type="predicted"/>
<dbReference type="PANTHER" id="PTHR46033">
    <property type="entry name" value="PROTEIN MAIN-LIKE 2"/>
    <property type="match status" value="1"/>
</dbReference>
<gene>
    <name evidence="3" type="ORF">CEPIT_LOCUS30380</name>
</gene>
<protein>
    <recommendedName>
        <fullName evidence="2">Aminotransferase-like plant mobile domain-containing protein</fullName>
    </recommendedName>
</protein>
<evidence type="ECO:0000313" key="4">
    <source>
        <dbReference type="Proteomes" id="UP001152523"/>
    </source>
</evidence>
<name>A0AAV0F3M2_9ASTE</name>
<dbReference type="Pfam" id="PF10536">
    <property type="entry name" value="PMD"/>
    <property type="match status" value="1"/>
</dbReference>
<dbReference type="AlphaFoldDB" id="A0AAV0F3M2"/>
<feature type="domain" description="Aminotransferase-like plant mobile" evidence="2">
    <location>
        <begin position="67"/>
        <end position="416"/>
    </location>
</feature>
<dbReference type="PANTHER" id="PTHR46033:SF8">
    <property type="entry name" value="PROTEIN MAINTENANCE OF MERISTEMS-LIKE"/>
    <property type="match status" value="1"/>
</dbReference>
<sequence length="636" mass="73112">MAERVAHPGPQDRSVLFMLPDEHRADRVWHESSFRDVKLKCQHYSREAYVEEGPRHPRVVQLLRVSGFHGVERIGQLQLDWSLVTALVERWRPEVHAFHLLFGEVGLTLQDVQVLLGLPVDGIPLTGPTITEKAALLQMCADSVGFIPTDEDLNSPTIKVPNIHRIPLTEWSTENEVTQHTRALIWQLLGGSLFPTTSGNMASWYFLELLQGNLAEVHRWSWGSAVLAYLYHTMCKAAKAKAKQIGGCLILLQIWAWERLPMFRPQGHLPLESILDFPYAARWACHHDWQQTNRFSLRIYRDQLDRITEDEFEWTPYPLMALPDFCHFADDLWGAEVPLIYTHISEAYYPGRFCRQFNAYQNEPNPVVVGHRHHSTASRFMGNHVEEWELRWNKLFPFQRFDDGRTISVAYRAWYRRVGKRRVTNPYDDRPTVGFVPAHPQAAIAIQCLGEIIRRLRARDDPDDVITHAVDCLTRLGAEEAIDHDIITYEAGNVDPPVVPRPPRPHRGRGDPTRERRFDRGNIQMQSETGDDDAHGEAHLHSQSSHSSSYHPSPVHQPYVYSTPVSPNIPIFGQHSFSNIQGSYHETYDHRPTTFDSPVDWMTDLFGPDTIGPSTQPTVEVRPRWEFRDPASDESE</sequence>
<comment type="caution">
    <text evidence="3">The sequence shown here is derived from an EMBL/GenBank/DDBJ whole genome shotgun (WGS) entry which is preliminary data.</text>
</comment>
<organism evidence="3 4">
    <name type="scientific">Cuscuta epithymum</name>
    <dbReference type="NCBI Taxonomy" id="186058"/>
    <lineage>
        <taxon>Eukaryota</taxon>
        <taxon>Viridiplantae</taxon>
        <taxon>Streptophyta</taxon>
        <taxon>Embryophyta</taxon>
        <taxon>Tracheophyta</taxon>
        <taxon>Spermatophyta</taxon>
        <taxon>Magnoliopsida</taxon>
        <taxon>eudicotyledons</taxon>
        <taxon>Gunneridae</taxon>
        <taxon>Pentapetalae</taxon>
        <taxon>asterids</taxon>
        <taxon>lamiids</taxon>
        <taxon>Solanales</taxon>
        <taxon>Convolvulaceae</taxon>
        <taxon>Cuscuteae</taxon>
        <taxon>Cuscuta</taxon>
        <taxon>Cuscuta subgen. Cuscuta</taxon>
    </lineage>
</organism>
<reference evidence="3" key="1">
    <citation type="submission" date="2022-07" db="EMBL/GenBank/DDBJ databases">
        <authorList>
            <person name="Macas J."/>
            <person name="Novak P."/>
            <person name="Neumann P."/>
        </authorList>
    </citation>
    <scope>NUCLEOTIDE SEQUENCE</scope>
</reference>
<dbReference type="InterPro" id="IPR044824">
    <property type="entry name" value="MAIN-like"/>
</dbReference>
<dbReference type="InterPro" id="IPR019557">
    <property type="entry name" value="AminoTfrase-like_pln_mobile"/>
</dbReference>